<dbReference type="Proteomes" id="UP001327225">
    <property type="component" value="Chromosome"/>
</dbReference>
<organism evidence="3 4">
    <name type="scientific">Nocardioides bizhenqiangii</name>
    <dbReference type="NCBI Taxonomy" id="3095076"/>
    <lineage>
        <taxon>Bacteria</taxon>
        <taxon>Bacillati</taxon>
        <taxon>Actinomycetota</taxon>
        <taxon>Actinomycetes</taxon>
        <taxon>Propionibacteriales</taxon>
        <taxon>Nocardioidaceae</taxon>
        <taxon>Nocardioides</taxon>
    </lineage>
</organism>
<dbReference type="SUPFAM" id="SSF51219">
    <property type="entry name" value="TRAP-like"/>
    <property type="match status" value="1"/>
</dbReference>
<protein>
    <submittedName>
        <fullName evidence="3">AIM24 family protein</fullName>
    </submittedName>
</protein>
<dbReference type="InterPro" id="IPR016031">
    <property type="entry name" value="Trp_RNA-bd_attenuator-like_dom"/>
</dbReference>
<feature type="compositionally biased region" description="Low complexity" evidence="1">
    <location>
        <begin position="47"/>
        <end position="57"/>
    </location>
</feature>
<dbReference type="RefSeq" id="WP_322456560.1">
    <property type="nucleotide sequence ID" value="NZ_CP141059.1"/>
</dbReference>
<accession>A0ABZ0ZUQ1</accession>
<reference evidence="4" key="1">
    <citation type="submission" date="2023-12" db="EMBL/GenBank/DDBJ databases">
        <title>Novel species in genus Nocardioides.</title>
        <authorList>
            <person name="Zhou H."/>
        </authorList>
    </citation>
    <scope>NUCLEOTIDE SEQUENCE [LARGE SCALE GENOMIC DNA]</scope>
    <source>
        <strain evidence="4">HM61</strain>
    </source>
</reference>
<dbReference type="Gene3D" id="3.60.160.10">
    <property type="entry name" value="Mitochondrial biogenesis AIM24"/>
    <property type="match status" value="1"/>
</dbReference>
<evidence type="ECO:0000256" key="1">
    <source>
        <dbReference type="SAM" id="MobiDB-lite"/>
    </source>
</evidence>
<dbReference type="InterPro" id="IPR036983">
    <property type="entry name" value="AIM24_sf"/>
</dbReference>
<evidence type="ECO:0000313" key="3">
    <source>
        <dbReference type="EMBL" id="WQQ27634.1"/>
    </source>
</evidence>
<evidence type="ECO:0000313" key="4">
    <source>
        <dbReference type="Proteomes" id="UP001327225"/>
    </source>
</evidence>
<dbReference type="EMBL" id="CP141059">
    <property type="protein sequence ID" value="WQQ27634.1"/>
    <property type="molecule type" value="Genomic_DNA"/>
</dbReference>
<dbReference type="PANTHER" id="PTHR38074:SF1">
    <property type="entry name" value="ALTERED INHERITANCE OF MITOCHONDRIA PROTEIN 24, MITOCHONDRIAL"/>
    <property type="match status" value="1"/>
</dbReference>
<sequence length="384" mass="39293">MTAAAWHPDPTGRHELRYWDGSQWTEHVSDGGVQSTSPLTPPEEPAADTAAAQSTETPAAEEPATDRPEGQMDESPADDAFMMETRVVGSPPPTEQPASAPAEEAPAAEAPPSEAPMAQAPLAEAPPAATPAPAADPYAGQSYAAAPAAAPAAQPGYSAMPGISGDLVDGRFSEKETGVGPSLQNGRLLRVRVAEPFMARQGSMVAYQGQVGFAYQGGGAGKFLKKALTGEGLSLMRVEGAGDVFLANGAEHVHILHLNNSGISINGNHVLAFSGNLDWNVERVKGGSIAAGGLFNTTLRGSGWVAITTDGEPVVLNAGEAPTFADTDAVVAWSVDLQTSIVKSFTAGALIGRGSGEAFQVAFGGQGFVIVQPSEGGTVPPHTH</sequence>
<gene>
    <name evidence="3" type="ORF">SHK19_05210</name>
</gene>
<feature type="domain" description="DUF2510" evidence="2">
    <location>
        <begin position="4"/>
        <end position="32"/>
    </location>
</feature>
<dbReference type="InterPro" id="IPR002838">
    <property type="entry name" value="AIM24"/>
</dbReference>
<dbReference type="Pfam" id="PF10708">
    <property type="entry name" value="DUF2510"/>
    <property type="match status" value="1"/>
</dbReference>
<dbReference type="InterPro" id="IPR018929">
    <property type="entry name" value="DUF2510"/>
</dbReference>
<name>A0ABZ0ZUQ1_9ACTN</name>
<feature type="compositionally biased region" description="Low complexity" evidence="1">
    <location>
        <begin position="96"/>
        <end position="135"/>
    </location>
</feature>
<feature type="region of interest" description="Disordered" evidence="1">
    <location>
        <begin position="25"/>
        <end position="135"/>
    </location>
</feature>
<evidence type="ECO:0000259" key="2">
    <source>
        <dbReference type="Pfam" id="PF10708"/>
    </source>
</evidence>
<feature type="compositionally biased region" description="Polar residues" evidence="1">
    <location>
        <begin position="25"/>
        <end position="37"/>
    </location>
</feature>
<keyword evidence="4" id="KW-1185">Reference proteome</keyword>
<proteinExistence type="predicted"/>
<dbReference type="PANTHER" id="PTHR38074">
    <property type="entry name" value="ALTERED INHERITANCE OF MITOCHONDRIA PROTEIN 24, MITOCHONDRIAL"/>
    <property type="match status" value="1"/>
</dbReference>
<dbReference type="Pfam" id="PF01987">
    <property type="entry name" value="AIM24"/>
    <property type="match status" value="1"/>
</dbReference>